<dbReference type="SUPFAM" id="SSF55729">
    <property type="entry name" value="Acyl-CoA N-acyltransferases (Nat)"/>
    <property type="match status" value="1"/>
</dbReference>
<dbReference type="GO" id="GO:0016747">
    <property type="term" value="F:acyltransferase activity, transferring groups other than amino-acyl groups"/>
    <property type="evidence" value="ECO:0007669"/>
    <property type="project" value="InterPro"/>
</dbReference>
<dbReference type="EMBL" id="CP001802">
    <property type="protein sequence ID" value="ACY21967.1"/>
    <property type="molecule type" value="Genomic_DNA"/>
</dbReference>
<name>D0L8X6_GORB4</name>
<reference evidence="2 3" key="2">
    <citation type="journal article" date="2010" name="Stand. Genomic Sci.">
        <title>Complete genome sequence of Gordonia bronchialis type strain (3410).</title>
        <authorList>
            <person name="Ivanova N."/>
            <person name="Sikorski J."/>
            <person name="Jando M."/>
            <person name="Lapidus A."/>
            <person name="Nolan M."/>
            <person name="Lucas S."/>
            <person name="Del Rio T.G."/>
            <person name="Tice H."/>
            <person name="Copeland A."/>
            <person name="Cheng J.F."/>
            <person name="Chen F."/>
            <person name="Bruce D."/>
            <person name="Goodwin L."/>
            <person name="Pitluck S."/>
            <person name="Mavromatis K."/>
            <person name="Ovchinnikova G."/>
            <person name="Pati A."/>
            <person name="Chen A."/>
            <person name="Palaniappan K."/>
            <person name="Land M."/>
            <person name="Hauser L."/>
            <person name="Chang Y.J."/>
            <person name="Jeffries C.D."/>
            <person name="Chain P."/>
            <person name="Saunders E."/>
            <person name="Han C."/>
            <person name="Detter J.C."/>
            <person name="Brettin T."/>
            <person name="Rohde M."/>
            <person name="Goker M."/>
            <person name="Bristow J."/>
            <person name="Eisen J.A."/>
            <person name="Markowitz V."/>
            <person name="Hugenholtz P."/>
            <person name="Klenk H.P."/>
            <person name="Kyrpides N.C."/>
        </authorList>
    </citation>
    <scope>NUCLEOTIDE SEQUENCE [LARGE SCALE GENOMIC DNA]</scope>
    <source>
        <strain evidence="3">ATCC 25592 / DSM 43247 / BCRC 13721 / JCM 3198 / KCTC 3076 / NBRC 16047 / NCTC 10667</strain>
    </source>
</reference>
<dbReference type="eggNOG" id="COG1670">
    <property type="taxonomic scope" value="Bacteria"/>
</dbReference>
<proteinExistence type="predicted"/>
<evidence type="ECO:0000313" key="2">
    <source>
        <dbReference type="EMBL" id="ACY21967.1"/>
    </source>
</evidence>
<feature type="domain" description="N-acetyltransferase" evidence="1">
    <location>
        <begin position="8"/>
        <end position="190"/>
    </location>
</feature>
<dbReference type="OrthoDB" id="3533156at2"/>
<evidence type="ECO:0000259" key="1">
    <source>
        <dbReference type="PROSITE" id="PS51186"/>
    </source>
</evidence>
<gene>
    <name evidence="2" type="ordered locus">Gbro_2749</name>
</gene>
<dbReference type="PANTHER" id="PTHR43792:SF1">
    <property type="entry name" value="N-ACETYLTRANSFERASE DOMAIN-CONTAINING PROTEIN"/>
    <property type="match status" value="1"/>
</dbReference>
<dbReference type="KEGG" id="gbr:Gbro_2749"/>
<dbReference type="InterPro" id="IPR016181">
    <property type="entry name" value="Acyl_CoA_acyltransferase"/>
</dbReference>
<dbReference type="PANTHER" id="PTHR43792">
    <property type="entry name" value="GNAT FAMILY, PUTATIVE (AFU_ORTHOLOGUE AFUA_3G00765)-RELATED-RELATED"/>
    <property type="match status" value="1"/>
</dbReference>
<evidence type="ECO:0000313" key="3">
    <source>
        <dbReference type="Proteomes" id="UP000001219"/>
    </source>
</evidence>
<dbReference type="Gene3D" id="3.40.630.30">
    <property type="match status" value="1"/>
</dbReference>
<dbReference type="Proteomes" id="UP000001219">
    <property type="component" value="Chromosome"/>
</dbReference>
<dbReference type="Pfam" id="PF13302">
    <property type="entry name" value="Acetyltransf_3"/>
    <property type="match status" value="1"/>
</dbReference>
<protein>
    <submittedName>
        <fullName evidence="2">GCN5-related N-acetyltransferase</fullName>
    </submittedName>
</protein>
<keyword evidence="3" id="KW-1185">Reference proteome</keyword>
<dbReference type="AlphaFoldDB" id="D0L8X6"/>
<dbReference type="InterPro" id="IPR000182">
    <property type="entry name" value="GNAT_dom"/>
</dbReference>
<dbReference type="STRING" id="526226.Gbro_2749"/>
<dbReference type="HOGENOM" id="CLU_013985_3_1_11"/>
<accession>D0L8X6</accession>
<reference evidence="3" key="1">
    <citation type="submission" date="2009-10" db="EMBL/GenBank/DDBJ databases">
        <title>The complete chromosome of Gordonia bronchialis DSM 43247.</title>
        <authorList>
            <consortium name="US DOE Joint Genome Institute (JGI-PGF)"/>
            <person name="Lucas S."/>
            <person name="Copeland A."/>
            <person name="Lapidus A."/>
            <person name="Glavina del Rio T."/>
            <person name="Dalin E."/>
            <person name="Tice H."/>
            <person name="Bruce D."/>
            <person name="Goodwin L."/>
            <person name="Pitluck S."/>
            <person name="Kyrpides N."/>
            <person name="Mavromatis K."/>
            <person name="Ivanova N."/>
            <person name="Ovchinnikova G."/>
            <person name="Saunders E."/>
            <person name="Brettin T."/>
            <person name="Detter J.C."/>
            <person name="Han C."/>
            <person name="Larimer F."/>
            <person name="Land M."/>
            <person name="Hauser L."/>
            <person name="Markowitz V."/>
            <person name="Cheng J.-F."/>
            <person name="Hugenholtz P."/>
            <person name="Woyke T."/>
            <person name="Wu D."/>
            <person name="Jando M."/>
            <person name="Schneider S."/>
            <person name="Goeker M."/>
            <person name="Klenk H.-P."/>
            <person name="Eisen J.A."/>
        </authorList>
    </citation>
    <scope>NUCLEOTIDE SEQUENCE [LARGE SCALE GENOMIC DNA]</scope>
    <source>
        <strain evidence="3">ATCC 25592 / DSM 43247 / BCRC 13721 / JCM 3198 / KCTC 3076 / NBRC 16047 / NCTC 10667</strain>
    </source>
</reference>
<dbReference type="RefSeq" id="WP_012834489.1">
    <property type="nucleotide sequence ID" value="NC_013441.1"/>
</dbReference>
<sequence length="207" mass="22655">MNIDTARTRLRPLGRDDVDELIHLDSDPEVMRYVSGGASTSRAVIEEWVLPRAEAERRSHGTGVWAVVDPATAVFLGWVSLRAPRHSNRAELELTYRLRRAVWGRGLATEASRALLAFAFGHLGTQRVFAGTMAVNVGSRRVMEKLGMSLTAIHVSDERFDDVAAPPSVLGFLADGGFEAAEVEYEILASRWSVLASRWPSATGLPA</sequence>
<organism evidence="2 3">
    <name type="scientific">Gordonia bronchialis (strain ATCC 25592 / DSM 43247 / BCRC 13721 / JCM 3198 / KCTC 3076 / NBRC 16047 / NCTC 10667)</name>
    <name type="common">Rhodococcus bronchialis</name>
    <dbReference type="NCBI Taxonomy" id="526226"/>
    <lineage>
        <taxon>Bacteria</taxon>
        <taxon>Bacillati</taxon>
        <taxon>Actinomycetota</taxon>
        <taxon>Actinomycetes</taxon>
        <taxon>Mycobacteriales</taxon>
        <taxon>Gordoniaceae</taxon>
        <taxon>Gordonia</taxon>
    </lineage>
</organism>
<dbReference type="InterPro" id="IPR051531">
    <property type="entry name" value="N-acetyltransferase"/>
</dbReference>
<dbReference type="PROSITE" id="PS51186">
    <property type="entry name" value="GNAT"/>
    <property type="match status" value="1"/>
</dbReference>